<dbReference type="OrthoDB" id="5588622at2"/>
<dbReference type="Pfam" id="PF03748">
    <property type="entry name" value="FliL"/>
    <property type="match status" value="1"/>
</dbReference>
<dbReference type="GO" id="GO:0071978">
    <property type="term" value="P:bacterial-type flagellum-dependent swarming motility"/>
    <property type="evidence" value="ECO:0007669"/>
    <property type="project" value="TreeGrafter"/>
</dbReference>
<gene>
    <name evidence="12" type="ORF">BTO11_03505</name>
</gene>
<comment type="similarity">
    <text evidence="3 10">Belongs to the FliL family.</text>
</comment>
<dbReference type="EMBL" id="MSCH01000003">
    <property type="protein sequence ID" value="PQJ52811.1"/>
    <property type="molecule type" value="Genomic_DNA"/>
</dbReference>
<comment type="function">
    <text evidence="1 10">Controls the rotational direction of flagella during chemotaxis.</text>
</comment>
<evidence type="ECO:0000256" key="6">
    <source>
        <dbReference type="ARBA" id="ARBA00022692"/>
    </source>
</evidence>
<dbReference type="InterPro" id="IPR005503">
    <property type="entry name" value="FliL"/>
</dbReference>
<dbReference type="GO" id="GO:0006935">
    <property type="term" value="P:chemotaxis"/>
    <property type="evidence" value="ECO:0007669"/>
    <property type="project" value="UniProtKB-KW"/>
</dbReference>
<dbReference type="GO" id="GO:0005886">
    <property type="term" value="C:plasma membrane"/>
    <property type="evidence" value="ECO:0007669"/>
    <property type="project" value="UniProtKB-SubCell"/>
</dbReference>
<evidence type="ECO:0000256" key="2">
    <source>
        <dbReference type="ARBA" id="ARBA00004162"/>
    </source>
</evidence>
<keyword evidence="12" id="KW-0966">Cell projection</keyword>
<accession>A0A2S7UU52</accession>
<dbReference type="Proteomes" id="UP000239007">
    <property type="component" value="Unassembled WGS sequence"/>
</dbReference>
<keyword evidence="12" id="KW-0969">Cilium</keyword>
<dbReference type="AlphaFoldDB" id="A0A2S7UU52"/>
<evidence type="ECO:0000313" key="12">
    <source>
        <dbReference type="EMBL" id="PQJ52811.1"/>
    </source>
</evidence>
<evidence type="ECO:0000256" key="3">
    <source>
        <dbReference type="ARBA" id="ARBA00008281"/>
    </source>
</evidence>
<keyword evidence="12" id="KW-0282">Flagellum</keyword>
<evidence type="ECO:0000256" key="7">
    <source>
        <dbReference type="ARBA" id="ARBA00022779"/>
    </source>
</evidence>
<comment type="subcellular location">
    <subcellularLocation>
        <location evidence="10">Cell inner membrane</location>
    </subcellularLocation>
    <subcellularLocation>
        <location evidence="2">Cell membrane</location>
        <topology evidence="2">Single-pass membrane protein</topology>
    </subcellularLocation>
</comment>
<dbReference type="PANTHER" id="PTHR35091">
    <property type="entry name" value="FLAGELLAR PROTEIN FLIL"/>
    <property type="match status" value="1"/>
</dbReference>
<sequence length="136" mass="15606">MIKRFFNALVLIGFLASTQAHANVAVKKYNVGYYGFEPDIITNYVSSNAKKVGFVRITVELMLEDVSYVATIEHHSPLLRDAIIDVLMRQPEQKVKSMTGREEIRVLILDRLKVVMEEETGNALIQDILFTKYLYH</sequence>
<organism evidence="12 13">
    <name type="scientific">Psychrosphaera saromensis</name>
    <dbReference type="NCBI Taxonomy" id="716813"/>
    <lineage>
        <taxon>Bacteria</taxon>
        <taxon>Pseudomonadati</taxon>
        <taxon>Pseudomonadota</taxon>
        <taxon>Gammaproteobacteria</taxon>
        <taxon>Alteromonadales</taxon>
        <taxon>Pseudoalteromonadaceae</taxon>
        <taxon>Psychrosphaera</taxon>
    </lineage>
</organism>
<keyword evidence="13" id="KW-1185">Reference proteome</keyword>
<name>A0A2S7UU52_9GAMM</name>
<dbReference type="GO" id="GO:0009425">
    <property type="term" value="C:bacterial-type flagellum basal body"/>
    <property type="evidence" value="ECO:0007669"/>
    <property type="project" value="InterPro"/>
</dbReference>
<reference evidence="12 13" key="1">
    <citation type="submission" date="2016-12" db="EMBL/GenBank/DDBJ databases">
        <title>Diversity of luminous bacteria.</title>
        <authorList>
            <person name="Yoshizawa S."/>
            <person name="Kogure K."/>
        </authorList>
    </citation>
    <scope>NUCLEOTIDE SEQUENCE [LARGE SCALE GENOMIC DNA]</scope>
    <source>
        <strain evidence="12 13">SA4-48</strain>
    </source>
</reference>
<keyword evidence="9 10" id="KW-0472">Membrane</keyword>
<evidence type="ECO:0000256" key="5">
    <source>
        <dbReference type="ARBA" id="ARBA00022500"/>
    </source>
</evidence>
<keyword evidence="4" id="KW-1003">Cell membrane</keyword>
<proteinExistence type="inferred from homology"/>
<keyword evidence="7 10" id="KW-0283">Flagellar rotation</keyword>
<feature type="signal peptide" evidence="11">
    <location>
        <begin position="1"/>
        <end position="22"/>
    </location>
</feature>
<evidence type="ECO:0000256" key="11">
    <source>
        <dbReference type="SAM" id="SignalP"/>
    </source>
</evidence>
<keyword evidence="10" id="KW-0997">Cell inner membrane</keyword>
<feature type="chain" id="PRO_5015770843" description="Flagellar protein FliL" evidence="11">
    <location>
        <begin position="23"/>
        <end position="136"/>
    </location>
</feature>
<dbReference type="PANTHER" id="PTHR35091:SF5">
    <property type="entry name" value="FLAGELLAR PROTEIN FLIL"/>
    <property type="match status" value="1"/>
</dbReference>
<evidence type="ECO:0000256" key="10">
    <source>
        <dbReference type="RuleBase" id="RU364125"/>
    </source>
</evidence>
<keyword evidence="8" id="KW-1133">Transmembrane helix</keyword>
<evidence type="ECO:0000256" key="9">
    <source>
        <dbReference type="ARBA" id="ARBA00023136"/>
    </source>
</evidence>
<dbReference type="RefSeq" id="WP_105051283.1">
    <property type="nucleotide sequence ID" value="NZ_BMYG01000004.1"/>
</dbReference>
<protein>
    <recommendedName>
        <fullName evidence="10">Flagellar protein FliL</fullName>
    </recommendedName>
</protein>
<evidence type="ECO:0000256" key="1">
    <source>
        <dbReference type="ARBA" id="ARBA00002254"/>
    </source>
</evidence>
<keyword evidence="11" id="KW-0732">Signal</keyword>
<keyword evidence="6" id="KW-0812">Transmembrane</keyword>
<evidence type="ECO:0000256" key="8">
    <source>
        <dbReference type="ARBA" id="ARBA00022989"/>
    </source>
</evidence>
<evidence type="ECO:0000313" key="13">
    <source>
        <dbReference type="Proteomes" id="UP000239007"/>
    </source>
</evidence>
<comment type="caution">
    <text evidence="12">The sequence shown here is derived from an EMBL/GenBank/DDBJ whole genome shotgun (WGS) entry which is preliminary data.</text>
</comment>
<evidence type="ECO:0000256" key="4">
    <source>
        <dbReference type="ARBA" id="ARBA00022475"/>
    </source>
</evidence>
<keyword evidence="5 10" id="KW-0145">Chemotaxis</keyword>